<accession>A0ABN7JC67</accession>
<protein>
    <submittedName>
        <fullName evidence="2">Host attachment protein</fullName>
    </submittedName>
</protein>
<gene>
    <name evidence="2" type="ORF">RHAB21_00303</name>
</gene>
<name>A0ABN7JC67_9HYPH</name>
<proteinExistence type="predicted"/>
<dbReference type="EMBL" id="CABFWE030000001">
    <property type="protein sequence ID" value="CAD7023663.1"/>
    <property type="molecule type" value="Genomic_DNA"/>
</dbReference>
<evidence type="ECO:0000256" key="1">
    <source>
        <dbReference type="SAM" id="MobiDB-lite"/>
    </source>
</evidence>
<feature type="region of interest" description="Disordered" evidence="1">
    <location>
        <begin position="42"/>
        <end position="74"/>
    </location>
</feature>
<dbReference type="RefSeq" id="WP_142586569.1">
    <property type="nucleotide sequence ID" value="NZ_CABFWE030000001.1"/>
</dbReference>
<sequence length="146" mass="15755">MSDVAIRKNARVLVADGRKAIVFRNDGIPQSLKLTVEQVVEAEPNPATREQGTDRPGRAAMGSHRSSMGQADMHDAEEQRFIQRVAEALGEVCSQQTVPAVILVAAPRALAELRKAVPASVQNLVVAEIAKDLVNLPIADIEKRLS</sequence>
<evidence type="ECO:0000313" key="3">
    <source>
        <dbReference type="Proteomes" id="UP000601041"/>
    </source>
</evidence>
<dbReference type="InterPro" id="IPR041374">
    <property type="entry name" value="BaeRF_family12"/>
</dbReference>
<evidence type="ECO:0000313" key="2">
    <source>
        <dbReference type="EMBL" id="CAD7023663.1"/>
    </source>
</evidence>
<dbReference type="Pfam" id="PF18856">
    <property type="entry name" value="baeRF_family12"/>
    <property type="match status" value="1"/>
</dbReference>
<organism evidence="2 3">
    <name type="scientific">Pseudorhizobium halotolerans</name>
    <dbReference type="NCBI Taxonomy" id="1233081"/>
    <lineage>
        <taxon>Bacteria</taxon>
        <taxon>Pseudomonadati</taxon>
        <taxon>Pseudomonadota</taxon>
        <taxon>Alphaproteobacteria</taxon>
        <taxon>Hyphomicrobiales</taxon>
        <taxon>Rhizobiaceae</taxon>
        <taxon>Rhizobium/Agrobacterium group</taxon>
        <taxon>Pseudorhizobium</taxon>
    </lineage>
</organism>
<dbReference type="Proteomes" id="UP000601041">
    <property type="component" value="Unassembled WGS sequence"/>
</dbReference>
<reference evidence="2 3" key="1">
    <citation type="submission" date="2020-11" db="EMBL/GenBank/DDBJ databases">
        <authorList>
            <person name="Lassalle F."/>
        </authorList>
    </citation>
    <scope>NUCLEOTIDE SEQUENCE [LARGE SCALE GENOMIC DNA]</scope>
    <source>
        <strain evidence="2 3">AB21</strain>
    </source>
</reference>
<keyword evidence="3" id="KW-1185">Reference proteome</keyword>
<comment type="caution">
    <text evidence="2">The sequence shown here is derived from an EMBL/GenBank/DDBJ whole genome shotgun (WGS) entry which is preliminary data.</text>
</comment>